<protein>
    <submittedName>
        <fullName evidence="2">Transcriptional regulator</fullName>
    </submittedName>
</protein>
<dbReference type="Pfam" id="PF19054">
    <property type="entry name" value="DUF5753"/>
    <property type="match status" value="1"/>
</dbReference>
<dbReference type="Pfam" id="PF13560">
    <property type="entry name" value="HTH_31"/>
    <property type="match status" value="1"/>
</dbReference>
<evidence type="ECO:0000313" key="3">
    <source>
        <dbReference type="Proteomes" id="UP000631535"/>
    </source>
</evidence>
<gene>
    <name evidence="2" type="ORF">GCM10012287_48510</name>
</gene>
<dbReference type="InterPro" id="IPR001387">
    <property type="entry name" value="Cro/C1-type_HTH"/>
</dbReference>
<comment type="caution">
    <text evidence="2">The sequence shown here is derived from an EMBL/GenBank/DDBJ whole genome shotgun (WGS) entry which is preliminary data.</text>
</comment>
<evidence type="ECO:0000259" key="1">
    <source>
        <dbReference type="PROSITE" id="PS50943"/>
    </source>
</evidence>
<dbReference type="RefSeq" id="WP_189039340.1">
    <property type="nucleotide sequence ID" value="NZ_BMMP01000018.1"/>
</dbReference>
<dbReference type="PROSITE" id="PS50943">
    <property type="entry name" value="HTH_CROC1"/>
    <property type="match status" value="1"/>
</dbReference>
<dbReference type="CDD" id="cd00093">
    <property type="entry name" value="HTH_XRE"/>
    <property type="match status" value="1"/>
</dbReference>
<keyword evidence="3" id="KW-1185">Reference proteome</keyword>
<dbReference type="InterPro" id="IPR043917">
    <property type="entry name" value="DUF5753"/>
</dbReference>
<dbReference type="SUPFAM" id="SSF47413">
    <property type="entry name" value="lambda repressor-like DNA-binding domains"/>
    <property type="match status" value="1"/>
</dbReference>
<organism evidence="2 3">
    <name type="scientific">Streptomyces daqingensis</name>
    <dbReference type="NCBI Taxonomy" id="1472640"/>
    <lineage>
        <taxon>Bacteria</taxon>
        <taxon>Bacillati</taxon>
        <taxon>Actinomycetota</taxon>
        <taxon>Actinomycetes</taxon>
        <taxon>Kitasatosporales</taxon>
        <taxon>Streptomycetaceae</taxon>
        <taxon>Streptomyces</taxon>
    </lineage>
</organism>
<dbReference type="Proteomes" id="UP000631535">
    <property type="component" value="Unassembled WGS sequence"/>
</dbReference>
<proteinExistence type="predicted"/>
<feature type="domain" description="HTH cro/C1-type" evidence="1">
    <location>
        <begin position="19"/>
        <end position="60"/>
    </location>
</feature>
<dbReference type="EMBL" id="BMMP01000018">
    <property type="protein sequence ID" value="GGO55982.1"/>
    <property type="molecule type" value="Genomic_DNA"/>
</dbReference>
<dbReference type="SMART" id="SM00530">
    <property type="entry name" value="HTH_XRE"/>
    <property type="match status" value="1"/>
</dbReference>
<accession>A0ABQ2MPW2</accession>
<reference evidence="3" key="1">
    <citation type="journal article" date="2019" name="Int. J. Syst. Evol. Microbiol.">
        <title>The Global Catalogue of Microorganisms (GCM) 10K type strain sequencing project: providing services to taxonomists for standard genome sequencing and annotation.</title>
        <authorList>
            <consortium name="The Broad Institute Genomics Platform"/>
            <consortium name="The Broad Institute Genome Sequencing Center for Infectious Disease"/>
            <person name="Wu L."/>
            <person name="Ma J."/>
        </authorList>
    </citation>
    <scope>NUCLEOTIDE SEQUENCE [LARGE SCALE GENOMIC DNA]</scope>
    <source>
        <strain evidence="3">CGMCC 4.7178</strain>
    </source>
</reference>
<dbReference type="InterPro" id="IPR010982">
    <property type="entry name" value="Lambda_DNA-bd_dom_sf"/>
</dbReference>
<sequence length="275" mass="31747">MTIDSAQPPAAWRYCGNQLKRWRLQTDVSRDDLAREAGYSHEAIKSMEQGRRRPTRRVLEIADDMCEAGGKLRAATDYLEPEKYPARTHEFMQAEASAVTLHWYENVFVPGLLQTEDYARALLEAHCPPLDDETIQQRLAARLQRRDKLAQKPRAIFTFVIYEAALRTLVGGRDTMRQQVQHLIDVGQLRNVSIQILPFATGAHAGLNGPFVLLETEDGERYAYEESHEMRHLYGDREKLRVIEERHGMIRMQALGAEESTRFLRRVAEQLWKTD</sequence>
<dbReference type="Gene3D" id="1.10.260.40">
    <property type="entry name" value="lambda repressor-like DNA-binding domains"/>
    <property type="match status" value="1"/>
</dbReference>
<name>A0ABQ2MPW2_9ACTN</name>
<evidence type="ECO:0000313" key="2">
    <source>
        <dbReference type="EMBL" id="GGO55982.1"/>
    </source>
</evidence>